<reference evidence="1 2" key="1">
    <citation type="submission" date="2014-06" db="EMBL/GenBank/DDBJ databases">
        <title>Whole Genome Sequences of Three Symbiotic Endozoicomonas Bacteria.</title>
        <authorList>
            <person name="Neave M.J."/>
            <person name="Apprill A."/>
            <person name="Voolstra C.R."/>
        </authorList>
    </citation>
    <scope>NUCLEOTIDE SEQUENCE [LARGE SCALE GENOMIC DNA]</scope>
    <source>
        <strain evidence="1 2">DSM 25634</strain>
    </source>
</reference>
<gene>
    <name evidence="1" type="ORF">GZ78_04145</name>
</gene>
<dbReference type="EMBL" id="JOKH01000001">
    <property type="protein sequence ID" value="KEQ19193.1"/>
    <property type="molecule type" value="Genomic_DNA"/>
</dbReference>
<dbReference type="STRING" id="1137799.GZ78_04145"/>
<accession>A0A081NL70</accession>
<dbReference type="OrthoDB" id="9971372at2"/>
<name>A0A081NL70_9GAMM</name>
<organism evidence="1 2">
    <name type="scientific">Endozoicomonas numazuensis</name>
    <dbReference type="NCBI Taxonomy" id="1137799"/>
    <lineage>
        <taxon>Bacteria</taxon>
        <taxon>Pseudomonadati</taxon>
        <taxon>Pseudomonadota</taxon>
        <taxon>Gammaproteobacteria</taxon>
        <taxon>Oceanospirillales</taxon>
        <taxon>Endozoicomonadaceae</taxon>
        <taxon>Endozoicomonas</taxon>
    </lineage>
</organism>
<keyword evidence="2" id="KW-1185">Reference proteome</keyword>
<sequence length="102" mass="11806">MNATTRKSKQTLRYDMGERDMSQSYMIQSLQKATHVVNRLQREGYTVEKVLLGEGRPKIKISWHPRCREFGEPAVVSKGNNGSHYEKAMVEFEGCQLSWTVR</sequence>
<proteinExistence type="predicted"/>
<protein>
    <submittedName>
        <fullName evidence="1">Uncharacterized protein</fullName>
    </submittedName>
</protein>
<comment type="caution">
    <text evidence="1">The sequence shown here is derived from an EMBL/GenBank/DDBJ whole genome shotgun (WGS) entry which is preliminary data.</text>
</comment>
<dbReference type="AlphaFoldDB" id="A0A081NL70"/>
<evidence type="ECO:0000313" key="2">
    <source>
        <dbReference type="Proteomes" id="UP000028073"/>
    </source>
</evidence>
<evidence type="ECO:0000313" key="1">
    <source>
        <dbReference type="EMBL" id="KEQ19193.1"/>
    </source>
</evidence>
<dbReference type="Proteomes" id="UP000028073">
    <property type="component" value="Unassembled WGS sequence"/>
</dbReference>